<protein>
    <submittedName>
        <fullName evidence="2">Uncharacterized protein</fullName>
    </submittedName>
</protein>
<dbReference type="Gene3D" id="3.40.630.10">
    <property type="entry name" value="Zn peptidases"/>
    <property type="match status" value="1"/>
</dbReference>
<evidence type="ECO:0000313" key="2">
    <source>
        <dbReference type="EMBL" id="NKQ52293.1"/>
    </source>
</evidence>
<evidence type="ECO:0000313" key="3">
    <source>
        <dbReference type="Proteomes" id="UP000715441"/>
    </source>
</evidence>
<comment type="caution">
    <text evidence="2">The sequence shown here is derived from an EMBL/GenBank/DDBJ whole genome shotgun (WGS) entry which is preliminary data.</text>
</comment>
<dbReference type="EMBL" id="JAAXLS010000002">
    <property type="protein sequence ID" value="NKQ52293.1"/>
    <property type="molecule type" value="Genomic_DNA"/>
</dbReference>
<name>A0ABX1IXR2_9PSEU</name>
<evidence type="ECO:0000256" key="1">
    <source>
        <dbReference type="SAM" id="MobiDB-lite"/>
    </source>
</evidence>
<sequence length="386" mass="42329">MAGMLSLVAHEFSGSSAQFVIVVAGIHASEQSGVEVARWIGAKLDGREKPTRFGAIIVPELFPRRGEQARTAEWKTGSAAAFREIVQGRKTIYPNRQFPPPGRSLEFLRDGYLKDLQGRDIKIGRERVPLLAEARYLIRLIEAVKPIRIVSIHGMRPRTKNDLKNAAAHKIIDMTDAQISKWEGTAVKGVNFPGIFVDPRYRLDPKHRGFDVEDSKFDLALDPAFPKIGGKKRCDSARSDDGREDDMLAIGAAGAVSDISLVPGNHVKESVPVVHYAKEGATPNAFSLGDWAPVDVSPGKGMPGSRRGAPVFTVEVKGNQESWAFLDGVQVMSEQGEPLTRRPTPAQRATGHKGAKFERPPKFDAKRSRDLQAYAQAIIDTILDLP</sequence>
<feature type="region of interest" description="Disordered" evidence="1">
    <location>
        <begin position="336"/>
        <end position="366"/>
    </location>
</feature>
<organism evidence="2 3">
    <name type="scientific">Amycolatopsis acididurans</name>
    <dbReference type="NCBI Taxonomy" id="2724524"/>
    <lineage>
        <taxon>Bacteria</taxon>
        <taxon>Bacillati</taxon>
        <taxon>Actinomycetota</taxon>
        <taxon>Actinomycetes</taxon>
        <taxon>Pseudonocardiales</taxon>
        <taxon>Pseudonocardiaceae</taxon>
        <taxon>Amycolatopsis</taxon>
    </lineage>
</organism>
<dbReference type="RefSeq" id="WP_168512023.1">
    <property type="nucleotide sequence ID" value="NZ_JAAXLS010000002.1"/>
</dbReference>
<keyword evidence="3" id="KW-1185">Reference proteome</keyword>
<proteinExistence type="predicted"/>
<reference evidence="2 3" key="1">
    <citation type="submission" date="2020-04" db="EMBL/GenBank/DDBJ databases">
        <title>Novel species.</title>
        <authorList>
            <person name="Teo W.F.A."/>
            <person name="Lipun K."/>
            <person name="Srisuk N."/>
            <person name="Duangmal K."/>
        </authorList>
    </citation>
    <scope>NUCLEOTIDE SEQUENCE [LARGE SCALE GENOMIC DNA]</scope>
    <source>
        <strain evidence="2 3">K13G38</strain>
    </source>
</reference>
<accession>A0ABX1IXR2</accession>
<feature type="compositionally biased region" description="Basic and acidic residues" evidence="1">
    <location>
        <begin position="355"/>
        <end position="366"/>
    </location>
</feature>
<gene>
    <name evidence="2" type="ORF">HFP15_05310</name>
</gene>
<dbReference type="Proteomes" id="UP000715441">
    <property type="component" value="Unassembled WGS sequence"/>
</dbReference>